<organism evidence="1 2">
    <name type="scientific">Leptospira kirschneri str. H1</name>
    <dbReference type="NCBI Taxonomy" id="1049966"/>
    <lineage>
        <taxon>Bacteria</taxon>
        <taxon>Pseudomonadati</taxon>
        <taxon>Spirochaetota</taxon>
        <taxon>Spirochaetia</taxon>
        <taxon>Leptospirales</taxon>
        <taxon>Leptospiraceae</taxon>
        <taxon>Leptospira</taxon>
    </lineage>
</organism>
<dbReference type="AlphaFoldDB" id="A0A0E2B0P0"/>
<gene>
    <name evidence="1" type="ORF">LEP1GSC081_1413</name>
</gene>
<proteinExistence type="predicted"/>
<name>A0A0E2B0P0_9LEPT</name>
<dbReference type="Proteomes" id="UP000006253">
    <property type="component" value="Unassembled WGS sequence"/>
</dbReference>
<comment type="caution">
    <text evidence="1">The sequence shown here is derived from an EMBL/GenBank/DDBJ whole genome shotgun (WGS) entry which is preliminary data.</text>
</comment>
<evidence type="ECO:0000313" key="2">
    <source>
        <dbReference type="Proteomes" id="UP000006253"/>
    </source>
</evidence>
<sequence>MAVKQRFYEKSDWTMILFVSHSSSHNFQSLTGKTTICESSYIYFFTKKLT</sequence>
<dbReference type="EMBL" id="AHMY02000051">
    <property type="protein sequence ID" value="EKO14781.1"/>
    <property type="molecule type" value="Genomic_DNA"/>
</dbReference>
<protein>
    <submittedName>
        <fullName evidence="1">Uncharacterized protein</fullName>
    </submittedName>
</protein>
<evidence type="ECO:0000313" key="1">
    <source>
        <dbReference type="EMBL" id="EKO14781.1"/>
    </source>
</evidence>
<accession>A0A0E2B0P0</accession>
<reference evidence="1 2" key="1">
    <citation type="submission" date="2012-10" db="EMBL/GenBank/DDBJ databases">
        <authorList>
            <person name="Harkins D.M."/>
            <person name="Durkin A.S."/>
            <person name="Brinkac L.M."/>
            <person name="Selengut J.D."/>
            <person name="Sanka R."/>
            <person name="DePew J."/>
            <person name="Purushe J."/>
            <person name="Peacock S.J."/>
            <person name="Thaipadungpanit J."/>
            <person name="Wuthiekanun V.W."/>
            <person name="Day N.P."/>
            <person name="Vinetz J.M."/>
            <person name="Sutton G.G."/>
            <person name="Nelson W.C."/>
            <person name="Fouts D.E."/>
        </authorList>
    </citation>
    <scope>NUCLEOTIDE SEQUENCE [LARGE SCALE GENOMIC DNA]</scope>
    <source>
        <strain evidence="1 2">H1</strain>
    </source>
</reference>